<evidence type="ECO:0000313" key="3">
    <source>
        <dbReference type="Proteomes" id="UP000799757"/>
    </source>
</evidence>
<feature type="compositionally biased region" description="Basic and acidic residues" evidence="1">
    <location>
        <begin position="74"/>
        <end position="84"/>
    </location>
</feature>
<proteinExistence type="predicted"/>
<organism evidence="2 3">
    <name type="scientific">Melanomma pulvis-pyrius CBS 109.77</name>
    <dbReference type="NCBI Taxonomy" id="1314802"/>
    <lineage>
        <taxon>Eukaryota</taxon>
        <taxon>Fungi</taxon>
        <taxon>Dikarya</taxon>
        <taxon>Ascomycota</taxon>
        <taxon>Pezizomycotina</taxon>
        <taxon>Dothideomycetes</taxon>
        <taxon>Pleosporomycetidae</taxon>
        <taxon>Pleosporales</taxon>
        <taxon>Melanommataceae</taxon>
        <taxon>Melanomma</taxon>
    </lineage>
</organism>
<accession>A0A6A6XRG2</accession>
<feature type="compositionally biased region" description="Basic and acidic residues" evidence="1">
    <location>
        <begin position="50"/>
        <end position="66"/>
    </location>
</feature>
<evidence type="ECO:0000313" key="2">
    <source>
        <dbReference type="EMBL" id="KAF2799010.1"/>
    </source>
</evidence>
<dbReference type="EMBL" id="MU001772">
    <property type="protein sequence ID" value="KAF2799010.1"/>
    <property type="molecule type" value="Genomic_DNA"/>
</dbReference>
<sequence length="113" mass="12640">MSSTRIFHTYTKLPILSTLALLFCNYELYRITKGTHPYISAKLQIQAQGRGEEPADKRTEAAEKAPRPNAGVASRDKPFGDRVGEGGGDGAWLMLNGIPIPSFELLMRPWRRH</sequence>
<reference evidence="2" key="1">
    <citation type="journal article" date="2020" name="Stud. Mycol.">
        <title>101 Dothideomycetes genomes: a test case for predicting lifestyles and emergence of pathogens.</title>
        <authorList>
            <person name="Haridas S."/>
            <person name="Albert R."/>
            <person name="Binder M."/>
            <person name="Bloem J."/>
            <person name="Labutti K."/>
            <person name="Salamov A."/>
            <person name="Andreopoulos B."/>
            <person name="Baker S."/>
            <person name="Barry K."/>
            <person name="Bills G."/>
            <person name="Bluhm B."/>
            <person name="Cannon C."/>
            <person name="Castanera R."/>
            <person name="Culley D."/>
            <person name="Daum C."/>
            <person name="Ezra D."/>
            <person name="Gonzalez J."/>
            <person name="Henrissat B."/>
            <person name="Kuo A."/>
            <person name="Liang C."/>
            <person name="Lipzen A."/>
            <person name="Lutzoni F."/>
            <person name="Magnuson J."/>
            <person name="Mondo S."/>
            <person name="Nolan M."/>
            <person name="Ohm R."/>
            <person name="Pangilinan J."/>
            <person name="Park H.-J."/>
            <person name="Ramirez L."/>
            <person name="Alfaro M."/>
            <person name="Sun H."/>
            <person name="Tritt A."/>
            <person name="Yoshinaga Y."/>
            <person name="Zwiers L.-H."/>
            <person name="Turgeon B."/>
            <person name="Goodwin S."/>
            <person name="Spatafora J."/>
            <person name="Crous P."/>
            <person name="Grigoriev I."/>
        </authorList>
    </citation>
    <scope>NUCLEOTIDE SEQUENCE</scope>
    <source>
        <strain evidence="2">CBS 109.77</strain>
    </source>
</reference>
<evidence type="ECO:0000256" key="1">
    <source>
        <dbReference type="SAM" id="MobiDB-lite"/>
    </source>
</evidence>
<gene>
    <name evidence="2" type="ORF">K505DRAFT_321449</name>
</gene>
<feature type="region of interest" description="Disordered" evidence="1">
    <location>
        <begin position="45"/>
        <end position="84"/>
    </location>
</feature>
<dbReference type="AlphaFoldDB" id="A0A6A6XRG2"/>
<protein>
    <submittedName>
        <fullName evidence="2">Uncharacterized protein</fullName>
    </submittedName>
</protein>
<name>A0A6A6XRG2_9PLEO</name>
<dbReference type="OrthoDB" id="3704005at2759"/>
<dbReference type="Proteomes" id="UP000799757">
    <property type="component" value="Unassembled WGS sequence"/>
</dbReference>
<keyword evidence="3" id="KW-1185">Reference proteome</keyword>